<reference evidence="2" key="1">
    <citation type="submission" date="2022-07" db="EMBL/GenBank/DDBJ databases">
        <title>Phylogenomic reconstructions and comparative analyses of Kickxellomycotina fungi.</title>
        <authorList>
            <person name="Reynolds N.K."/>
            <person name="Stajich J.E."/>
            <person name="Barry K."/>
            <person name="Grigoriev I.V."/>
            <person name="Crous P."/>
            <person name="Smith M.E."/>
        </authorList>
    </citation>
    <scope>NUCLEOTIDE SEQUENCE</scope>
    <source>
        <strain evidence="2">RSA 1196</strain>
    </source>
</reference>
<evidence type="ECO:0000313" key="2">
    <source>
        <dbReference type="EMBL" id="KAJ1966571.1"/>
    </source>
</evidence>
<evidence type="ECO:0000313" key="3">
    <source>
        <dbReference type="Proteomes" id="UP001150925"/>
    </source>
</evidence>
<dbReference type="Proteomes" id="UP001150925">
    <property type="component" value="Unassembled WGS sequence"/>
</dbReference>
<proteinExistence type="predicted"/>
<keyword evidence="3" id="KW-1185">Reference proteome</keyword>
<dbReference type="EMBL" id="JANBPY010000498">
    <property type="protein sequence ID" value="KAJ1966571.1"/>
    <property type="molecule type" value="Genomic_DNA"/>
</dbReference>
<dbReference type="AlphaFoldDB" id="A0A9W8AQH2"/>
<organism evidence="2 3">
    <name type="scientific">Dispira parvispora</name>
    <dbReference type="NCBI Taxonomy" id="1520584"/>
    <lineage>
        <taxon>Eukaryota</taxon>
        <taxon>Fungi</taxon>
        <taxon>Fungi incertae sedis</taxon>
        <taxon>Zoopagomycota</taxon>
        <taxon>Kickxellomycotina</taxon>
        <taxon>Dimargaritomycetes</taxon>
        <taxon>Dimargaritales</taxon>
        <taxon>Dimargaritaceae</taxon>
        <taxon>Dispira</taxon>
    </lineage>
</organism>
<accession>A0A9W8AQH2</accession>
<name>A0A9W8AQH2_9FUNG</name>
<keyword evidence="1" id="KW-0732">Signal</keyword>
<protein>
    <submittedName>
        <fullName evidence="2">Uncharacterized protein</fullName>
    </submittedName>
</protein>
<evidence type="ECO:0000256" key="1">
    <source>
        <dbReference type="SAM" id="SignalP"/>
    </source>
</evidence>
<feature type="signal peptide" evidence="1">
    <location>
        <begin position="1"/>
        <end position="23"/>
    </location>
</feature>
<sequence>MKVSILGWSVLTYLLAFSPGLLSNEDPVCQELREVMTAEELKSPHGLIAKIVCPSLETESTPLNAIEEIQSLGHDELLSLCSTELRQLGYMIGQKHQMAVRDMKESYKRGRPITYSIHHLSPEAQTSSFPFADERYEKLETLPIDLSPIAPIRELWITAPNFHGFYYSDQHFIQSTTGLPQSQMRRDLINLQQLSGKDLLDFSPMNFLSIYKRPKQAIDLTSEVYGRADEAEFHVAFRRALGVVAEAYPMYFITKVGDFIGSSWGYTSPLAENIKRATRFIFNHNLYVGLLSIGDEGVISNLINELAATEKYWDELHYLFKEALTLPSFDPRFVFLSLMYPEVYDESDVFDYIDAFKSQFGNETNSYRKACDKYGGMVAKFRNSKISYANITISDV</sequence>
<feature type="chain" id="PRO_5040823923" evidence="1">
    <location>
        <begin position="24"/>
        <end position="396"/>
    </location>
</feature>
<gene>
    <name evidence="2" type="ORF">IWQ62_002388</name>
</gene>
<comment type="caution">
    <text evidence="2">The sequence shown here is derived from an EMBL/GenBank/DDBJ whole genome shotgun (WGS) entry which is preliminary data.</text>
</comment>